<keyword evidence="2" id="KW-0547">Nucleotide-binding</keyword>
<evidence type="ECO:0000259" key="1">
    <source>
        <dbReference type="PROSITE" id="PS51186"/>
    </source>
</evidence>
<comment type="caution">
    <text evidence="2">The sequence shown here is derived from an EMBL/GenBank/DDBJ whole genome shotgun (WGS) entry which is preliminary data.</text>
</comment>
<sequence>MLHLAGPEDFARVLTMVNAFHATENMTFSDQHLKDAILPLLEGSPYGAIWVIGPRRAPVGYIAVCFGWSIELGGMDGFIDEFYIREKVRGRGMGTEALAALLPELAKAGLKALHLEVNRDKESAARLYARLGFKIRDRYNLMTWVAPTPDAP</sequence>
<dbReference type="Gene3D" id="3.40.630.30">
    <property type="match status" value="1"/>
</dbReference>
<dbReference type="EMBL" id="LFTY01000002">
    <property type="protein sequence ID" value="KMW57568.1"/>
    <property type="molecule type" value="Genomic_DNA"/>
</dbReference>
<dbReference type="Pfam" id="PF00583">
    <property type="entry name" value="Acetyltransf_1"/>
    <property type="match status" value="1"/>
</dbReference>
<dbReference type="SUPFAM" id="SSF55729">
    <property type="entry name" value="Acyl-CoA N-acyltransferases (Nat)"/>
    <property type="match status" value="1"/>
</dbReference>
<keyword evidence="3" id="KW-1185">Reference proteome</keyword>
<gene>
    <name evidence="2" type="ORF">AIOL_002533</name>
</gene>
<dbReference type="GO" id="GO:0016747">
    <property type="term" value="F:acyltransferase activity, transferring groups other than amino-acyl groups"/>
    <property type="evidence" value="ECO:0007669"/>
    <property type="project" value="InterPro"/>
</dbReference>
<feature type="domain" description="N-acetyltransferase" evidence="1">
    <location>
        <begin position="1"/>
        <end position="147"/>
    </location>
</feature>
<evidence type="ECO:0000313" key="3">
    <source>
        <dbReference type="Proteomes" id="UP000037178"/>
    </source>
</evidence>
<evidence type="ECO:0000313" key="2">
    <source>
        <dbReference type="EMBL" id="KMW57568.1"/>
    </source>
</evidence>
<name>A0A0J9GVI0_9RHOB</name>
<dbReference type="PROSITE" id="PS51186">
    <property type="entry name" value="GNAT"/>
    <property type="match status" value="1"/>
</dbReference>
<keyword evidence="2" id="KW-0347">Helicase</keyword>
<dbReference type="OrthoDB" id="9805924at2"/>
<dbReference type="InterPro" id="IPR016181">
    <property type="entry name" value="Acyl_CoA_acyltransferase"/>
</dbReference>
<reference evidence="2 3" key="1">
    <citation type="submission" date="2015-06" db="EMBL/GenBank/DDBJ databases">
        <title>Draft genome sequence of an Alphaproteobacteria species associated to the Mediterranean sponge Oscarella lobularis.</title>
        <authorList>
            <person name="Jourda C."/>
            <person name="Santini S."/>
            <person name="Claverie J.-M."/>
        </authorList>
    </citation>
    <scope>NUCLEOTIDE SEQUENCE [LARGE SCALE GENOMIC DNA]</scope>
    <source>
        <strain evidence="2">IGS</strain>
    </source>
</reference>
<organism evidence="2 3">
    <name type="scientific">Candidatus Rhodobacter oscarellae</name>
    <dbReference type="NCBI Taxonomy" id="1675527"/>
    <lineage>
        <taxon>Bacteria</taxon>
        <taxon>Pseudomonadati</taxon>
        <taxon>Pseudomonadota</taxon>
        <taxon>Alphaproteobacteria</taxon>
        <taxon>Rhodobacterales</taxon>
        <taxon>Rhodobacter group</taxon>
        <taxon>Rhodobacter</taxon>
    </lineage>
</organism>
<dbReference type="PATRIC" id="fig|1675527.3.peg.2658"/>
<keyword evidence="2" id="KW-0378">Hydrolase</keyword>
<dbReference type="GO" id="GO:0004386">
    <property type="term" value="F:helicase activity"/>
    <property type="evidence" value="ECO:0007669"/>
    <property type="project" value="UniProtKB-KW"/>
</dbReference>
<accession>A0A0J9GVI0</accession>
<dbReference type="Proteomes" id="UP000037178">
    <property type="component" value="Unassembled WGS sequence"/>
</dbReference>
<keyword evidence="2" id="KW-0067">ATP-binding</keyword>
<protein>
    <submittedName>
        <fullName evidence="2">Protein export cytoplasm protein SecA ATPase RNA helicase</fullName>
    </submittedName>
</protein>
<dbReference type="InterPro" id="IPR000182">
    <property type="entry name" value="GNAT_dom"/>
</dbReference>
<proteinExistence type="predicted"/>
<dbReference type="AlphaFoldDB" id="A0A0J9GVI0"/>
<dbReference type="STRING" id="1675527.AIOL_002533"/>